<reference evidence="1 2" key="1">
    <citation type="submission" date="2019-02" db="EMBL/GenBank/DDBJ databases">
        <title>Draft Genome Sequences of Six Type Strains of the Genus Massilia.</title>
        <authorList>
            <person name="Miess H."/>
            <person name="Frediansyhah A."/>
            <person name="Gross H."/>
        </authorList>
    </citation>
    <scope>NUCLEOTIDE SEQUENCE [LARGE SCALE GENOMIC DNA]</scope>
    <source>
        <strain evidence="1 2">DSM 17473</strain>
    </source>
</reference>
<accession>A0A4P6KYC6</accession>
<dbReference type="OrthoDB" id="7030114at2"/>
<evidence type="ECO:0000313" key="1">
    <source>
        <dbReference type="EMBL" id="QBE64201.1"/>
    </source>
</evidence>
<keyword evidence="2" id="KW-1185">Reference proteome</keyword>
<protein>
    <submittedName>
        <fullName evidence="1">DUF3606 domain-containing protein</fullName>
    </submittedName>
</protein>
<name>A0A4P6KYC6_9BURK</name>
<dbReference type="AlphaFoldDB" id="A0A4P6KYC6"/>
<dbReference type="InterPro" id="IPR022037">
    <property type="entry name" value="DUF3606"/>
</dbReference>
<dbReference type="Pfam" id="PF12244">
    <property type="entry name" value="DUF3606"/>
    <property type="match status" value="1"/>
</dbReference>
<proteinExistence type="predicted"/>
<dbReference type="RefSeq" id="WP_130187321.1">
    <property type="nucleotide sequence ID" value="NZ_CP035913.1"/>
</dbReference>
<dbReference type="Proteomes" id="UP000290637">
    <property type="component" value="Chromosome"/>
</dbReference>
<dbReference type="KEGG" id="plue:EWM63_15410"/>
<evidence type="ECO:0000313" key="2">
    <source>
        <dbReference type="Proteomes" id="UP000290637"/>
    </source>
</evidence>
<sequence length="60" mass="6932">MSDNLQERGPQDRSRINVNEEWELRYWTKELGLSPDELRKAVQEAGTSAKAVREHLGKAH</sequence>
<dbReference type="EMBL" id="CP035913">
    <property type="protein sequence ID" value="QBE64201.1"/>
    <property type="molecule type" value="Genomic_DNA"/>
</dbReference>
<organism evidence="1 2">
    <name type="scientific">Pseudoduganella lutea</name>
    <dbReference type="NCBI Taxonomy" id="321985"/>
    <lineage>
        <taxon>Bacteria</taxon>
        <taxon>Pseudomonadati</taxon>
        <taxon>Pseudomonadota</taxon>
        <taxon>Betaproteobacteria</taxon>
        <taxon>Burkholderiales</taxon>
        <taxon>Oxalobacteraceae</taxon>
        <taxon>Telluria group</taxon>
        <taxon>Pseudoduganella</taxon>
    </lineage>
</organism>
<gene>
    <name evidence="1" type="ORF">EWM63_15410</name>
</gene>